<evidence type="ECO:0000259" key="4">
    <source>
        <dbReference type="PROSITE" id="PS50048"/>
    </source>
</evidence>
<dbReference type="Pfam" id="PF11951">
    <property type="entry name" value="Fungal_trans_2"/>
    <property type="match status" value="1"/>
</dbReference>
<feature type="compositionally biased region" description="Low complexity" evidence="3">
    <location>
        <begin position="165"/>
        <end position="183"/>
    </location>
</feature>
<feature type="compositionally biased region" description="Low complexity" evidence="3">
    <location>
        <begin position="7"/>
        <end position="22"/>
    </location>
</feature>
<keyword evidence="6" id="KW-1185">Reference proteome</keyword>
<dbReference type="EMBL" id="LN679101">
    <property type="protein sequence ID" value="CEL55680.1"/>
    <property type="molecule type" value="Genomic_DNA"/>
</dbReference>
<accession>A0A0B7FDK4</accession>
<dbReference type="PANTHER" id="PTHR37534:SF20">
    <property type="entry name" value="PRO1A C6 ZINK-FINGER PROTEIN"/>
    <property type="match status" value="1"/>
</dbReference>
<dbReference type="InterPro" id="IPR001138">
    <property type="entry name" value="Zn2Cys6_DnaBD"/>
</dbReference>
<dbReference type="Proteomes" id="UP000059188">
    <property type="component" value="Unassembled WGS sequence"/>
</dbReference>
<proteinExistence type="predicted"/>
<comment type="subcellular location">
    <subcellularLocation>
        <location evidence="1">Nucleus</location>
    </subcellularLocation>
</comment>
<dbReference type="PROSITE" id="PS50048">
    <property type="entry name" value="ZN2_CY6_FUNGAL_2"/>
    <property type="match status" value="1"/>
</dbReference>
<feature type="compositionally biased region" description="Low complexity" evidence="3">
    <location>
        <begin position="56"/>
        <end position="68"/>
    </location>
</feature>
<reference evidence="5 6" key="1">
    <citation type="submission" date="2014-11" db="EMBL/GenBank/DDBJ databases">
        <authorList>
            <person name="Wibberg Daniel"/>
        </authorList>
    </citation>
    <scope>NUCLEOTIDE SEQUENCE [LARGE SCALE GENOMIC DNA]</scope>
    <source>
        <strain evidence="5">Rhizoctonia solani AG1-IB 7/3/14</strain>
    </source>
</reference>
<dbReference type="SUPFAM" id="SSF57701">
    <property type="entry name" value="Zn2/Cys6 DNA-binding domain"/>
    <property type="match status" value="1"/>
</dbReference>
<keyword evidence="2" id="KW-0539">Nucleus</keyword>
<feature type="region of interest" description="Disordered" evidence="3">
    <location>
        <begin position="1"/>
        <end position="72"/>
    </location>
</feature>
<feature type="region of interest" description="Disordered" evidence="3">
    <location>
        <begin position="138"/>
        <end position="207"/>
    </location>
</feature>
<feature type="domain" description="Zn(2)-C6 fungal-type" evidence="4">
    <location>
        <begin position="73"/>
        <end position="105"/>
    </location>
</feature>
<evidence type="ECO:0000256" key="1">
    <source>
        <dbReference type="ARBA" id="ARBA00004123"/>
    </source>
</evidence>
<dbReference type="GO" id="GO:0000981">
    <property type="term" value="F:DNA-binding transcription factor activity, RNA polymerase II-specific"/>
    <property type="evidence" value="ECO:0007669"/>
    <property type="project" value="InterPro"/>
</dbReference>
<organism evidence="5 6">
    <name type="scientific">Thanatephorus cucumeris (strain AG1-IB / isolate 7/3/14)</name>
    <name type="common">Lettuce bottom rot fungus</name>
    <name type="synonym">Rhizoctonia solani</name>
    <dbReference type="NCBI Taxonomy" id="1108050"/>
    <lineage>
        <taxon>Eukaryota</taxon>
        <taxon>Fungi</taxon>
        <taxon>Dikarya</taxon>
        <taxon>Basidiomycota</taxon>
        <taxon>Agaricomycotina</taxon>
        <taxon>Agaricomycetes</taxon>
        <taxon>Cantharellales</taxon>
        <taxon>Ceratobasidiaceae</taxon>
        <taxon>Rhizoctonia</taxon>
        <taxon>Rhizoctonia solani AG-1</taxon>
    </lineage>
</organism>
<dbReference type="SMART" id="SM00066">
    <property type="entry name" value="GAL4"/>
    <property type="match status" value="1"/>
</dbReference>
<dbReference type="GO" id="GO:0008270">
    <property type="term" value="F:zinc ion binding"/>
    <property type="evidence" value="ECO:0007669"/>
    <property type="project" value="InterPro"/>
</dbReference>
<dbReference type="STRING" id="1108050.A0A0B7FDK4"/>
<dbReference type="AlphaFoldDB" id="A0A0B7FDK4"/>
<dbReference type="Gene3D" id="4.10.240.10">
    <property type="entry name" value="Zn(2)-C6 fungal-type DNA-binding domain"/>
    <property type="match status" value="1"/>
</dbReference>
<dbReference type="InterPro" id="IPR036864">
    <property type="entry name" value="Zn2-C6_fun-type_DNA-bd_sf"/>
</dbReference>
<gene>
    <name evidence="5" type="ORF">RSOLAG1IB_01692</name>
</gene>
<dbReference type="PROSITE" id="PS00463">
    <property type="entry name" value="ZN2_CY6_FUNGAL_1"/>
    <property type="match status" value="1"/>
</dbReference>
<evidence type="ECO:0000256" key="3">
    <source>
        <dbReference type="SAM" id="MobiDB-lite"/>
    </source>
</evidence>
<dbReference type="Pfam" id="PF00172">
    <property type="entry name" value="Zn_clus"/>
    <property type="match status" value="1"/>
</dbReference>
<dbReference type="InterPro" id="IPR021858">
    <property type="entry name" value="Fun_TF"/>
</dbReference>
<feature type="compositionally biased region" description="Pro residues" evidence="3">
    <location>
        <begin position="145"/>
        <end position="154"/>
    </location>
</feature>
<evidence type="ECO:0000313" key="5">
    <source>
        <dbReference type="EMBL" id="CEL55680.1"/>
    </source>
</evidence>
<evidence type="ECO:0000313" key="6">
    <source>
        <dbReference type="Proteomes" id="UP000059188"/>
    </source>
</evidence>
<sequence length="822" mass="90890">MAVVSTQPVLTSSPQQLQSPTSFVSTAQHALPGPSRRGRGRPPGSSTDRNSTADISLSASSTGPSASTRTKNGCWSCRVRRKKCDEGESGRQGSCGNCTRLEIECLGWGAKRPEWMKDKSQVEAWKARVTQSLKDKGMIRGVPRSNPPAPPPFTYNPRATRNVTPPDSSGSNNSLSPVSPVVNTIPGAGPIPRTLPDTPRSQSHVAGSTMLPTPDINGLVPSQQPLHELSEESDNSEYDFGDIADTTLASELTPSLFDPPTLNDAIHPMNSMAGTFPQSEPFEQTAAFSEVVGELVSPGVRACATPGFMAPYEFAPQTGVSPSVIFGPTPPYVNPENEWANYNRYQQQQQQTDYTANEWGTTNGYAYSSTANDVPPPYQEQQVQSFQLQPQVLRTPTVGLDQDRLRNMLILYYFKHVRQMQYVFAGDSTTDVMWHHAQMDPQGVVSLALCSLAALHDSRMRIANGIMPNDHRARGPADKYYQKALARLQDNKHRTGILTDADATAALHFVSFWLFTGGTGDWPTALQIAGDWYEQSNITKDENPMRSLMEMNDNAKHASKTTMWMDIFSSISLCKSPRFLGLYRRLLQPTTWYPTGQRSGLQLENIMGCADGIMLCLAEIADLAFWKSQQQAKGGLSMPELVRRGLVIEKDLRREGYTLFRQQHENGMWGSVPPRATTVPSVNLDLPSGLRLDGDELRRLVSDIFREAAILYLHTELSDLRPQVPEIKRAVKDTIEALKKLPCSEYDRSLVFPLALAGCATDEPEMREYVRSRIKQLSSAVGNCATAGELIEHVWSRRDKAPGLVLGWREAMQEINMTILLV</sequence>
<evidence type="ECO:0000256" key="2">
    <source>
        <dbReference type="ARBA" id="ARBA00023242"/>
    </source>
</evidence>
<dbReference type="CDD" id="cd00067">
    <property type="entry name" value="GAL4"/>
    <property type="match status" value="1"/>
</dbReference>
<dbReference type="GO" id="GO:0005634">
    <property type="term" value="C:nucleus"/>
    <property type="evidence" value="ECO:0007669"/>
    <property type="project" value="UniProtKB-SubCell"/>
</dbReference>
<protein>
    <recommendedName>
        <fullName evidence="4">Zn(2)-C6 fungal-type domain-containing protein</fullName>
    </recommendedName>
</protein>
<dbReference type="PANTHER" id="PTHR37534">
    <property type="entry name" value="TRANSCRIPTIONAL ACTIVATOR PROTEIN UGA3"/>
    <property type="match status" value="1"/>
</dbReference>
<dbReference type="OrthoDB" id="5419315at2759"/>
<name>A0A0B7FDK4_THACB</name>